<reference evidence="3" key="1">
    <citation type="submission" date="2016-10" db="EMBL/GenBank/DDBJ databases">
        <authorList>
            <person name="Varghese N."/>
            <person name="Submissions S."/>
        </authorList>
    </citation>
    <scope>NUCLEOTIDE SEQUENCE [LARGE SCALE GENOMIC DNA]</scope>
    <source>
        <strain evidence="3">CGMCC 1.11014</strain>
    </source>
</reference>
<dbReference type="OrthoDB" id="9799989at2"/>
<accession>A0A1I7M5R9</accession>
<dbReference type="PANTHER" id="PTHR43798:SF33">
    <property type="entry name" value="HYDROLASE, PUTATIVE (AFU_ORTHOLOGUE AFUA_2G14860)-RELATED"/>
    <property type="match status" value="1"/>
</dbReference>
<organism evidence="2 3">
    <name type="scientific">Pseudoduganella namucuonensis</name>
    <dbReference type="NCBI Taxonomy" id="1035707"/>
    <lineage>
        <taxon>Bacteria</taxon>
        <taxon>Pseudomonadati</taxon>
        <taxon>Pseudomonadota</taxon>
        <taxon>Betaproteobacteria</taxon>
        <taxon>Burkholderiales</taxon>
        <taxon>Oxalobacteraceae</taxon>
        <taxon>Telluria group</taxon>
        <taxon>Pseudoduganella</taxon>
    </lineage>
</organism>
<dbReference type="EMBL" id="FPBO01000062">
    <property type="protein sequence ID" value="SFV17283.1"/>
    <property type="molecule type" value="Genomic_DNA"/>
</dbReference>
<proteinExistence type="predicted"/>
<dbReference type="SUPFAM" id="SSF53474">
    <property type="entry name" value="alpha/beta-Hydrolases"/>
    <property type="match status" value="1"/>
</dbReference>
<dbReference type="GO" id="GO:0016787">
    <property type="term" value="F:hydrolase activity"/>
    <property type="evidence" value="ECO:0007669"/>
    <property type="project" value="UniProtKB-KW"/>
</dbReference>
<dbReference type="STRING" id="1035707.SAMN05216552_10629"/>
<dbReference type="Proteomes" id="UP000199391">
    <property type="component" value="Unassembled WGS sequence"/>
</dbReference>
<evidence type="ECO:0000313" key="3">
    <source>
        <dbReference type="Proteomes" id="UP000199391"/>
    </source>
</evidence>
<feature type="domain" description="AB hydrolase-1" evidence="1">
    <location>
        <begin position="31"/>
        <end position="137"/>
    </location>
</feature>
<sequence>MASIPSPIPMGKFVHTAGGLDIHYHEAGDGPPVVFIHGSGPGASGYSNFKLNYPRFAEQGYRVIVPDLPGYGLSSKPEDVEYVLAFFVSALREFLDQLGIERCVLLGNSLGGAIAMQYALDHPRAVSKLILMAPGGLEERETYFQMRGIQDMVASFAGGAIDTEGMRHLLSLLLYDKELIDDALLAERVGVCALQPRGVLSTMRVPNLSERLGEITCPVLGFWGMNDLFCPPGGALKVARQCPNARFMLVNQCGHWVMVEHRAMFDRNCIDFLNHD</sequence>
<dbReference type="AlphaFoldDB" id="A0A1I7M5R9"/>
<dbReference type="InterPro" id="IPR000073">
    <property type="entry name" value="AB_hydrolase_1"/>
</dbReference>
<dbReference type="GO" id="GO:0016020">
    <property type="term" value="C:membrane"/>
    <property type="evidence" value="ECO:0007669"/>
    <property type="project" value="TreeGrafter"/>
</dbReference>
<evidence type="ECO:0000259" key="1">
    <source>
        <dbReference type="Pfam" id="PF00561"/>
    </source>
</evidence>
<gene>
    <name evidence="2" type="ORF">SAMN05216552_10629</name>
</gene>
<dbReference type="RefSeq" id="WP_093561319.1">
    <property type="nucleotide sequence ID" value="NZ_FPBO01000062.1"/>
</dbReference>
<evidence type="ECO:0000313" key="2">
    <source>
        <dbReference type="EMBL" id="SFV17283.1"/>
    </source>
</evidence>
<keyword evidence="3" id="KW-1185">Reference proteome</keyword>
<keyword evidence="2" id="KW-0378">Hydrolase</keyword>
<dbReference type="Gene3D" id="3.40.50.1820">
    <property type="entry name" value="alpha/beta hydrolase"/>
    <property type="match status" value="1"/>
</dbReference>
<dbReference type="Pfam" id="PF00561">
    <property type="entry name" value="Abhydrolase_1"/>
    <property type="match status" value="1"/>
</dbReference>
<dbReference type="InterPro" id="IPR050266">
    <property type="entry name" value="AB_hydrolase_sf"/>
</dbReference>
<dbReference type="PRINTS" id="PR00111">
    <property type="entry name" value="ABHYDROLASE"/>
</dbReference>
<name>A0A1I7M5R9_9BURK</name>
<dbReference type="PANTHER" id="PTHR43798">
    <property type="entry name" value="MONOACYLGLYCEROL LIPASE"/>
    <property type="match status" value="1"/>
</dbReference>
<dbReference type="InterPro" id="IPR029058">
    <property type="entry name" value="AB_hydrolase_fold"/>
</dbReference>
<protein>
    <submittedName>
        <fullName evidence="2">4,5:9,10-diseco-3-hydroxy-5,9,17-trioxoandrosta-1(10),2-diene-4-oate hydrolase</fullName>
    </submittedName>
</protein>